<sequence>MNDAMRHGTAGSENPQYPPDAQTLVRLKRMLLFTNEDEHYLIMAGNILVAHTEDILNNWYDFILKNDYLAYYFTRDGTPDASYLETLRPHFRQWITGLCTRQEGKSWWQFEERIAEQLHLTPGSASELEPLPMVYLRYLSTFIYPVSEAGRPYLDRYGHPGEDVERMQQAWFKAISFSVLLWVYPETRQLPF</sequence>
<evidence type="ECO:0000313" key="3">
    <source>
        <dbReference type="Proteomes" id="UP000676386"/>
    </source>
</evidence>
<evidence type="ECO:0000259" key="1">
    <source>
        <dbReference type="Pfam" id="PF11563"/>
    </source>
</evidence>
<dbReference type="RefSeq" id="WP_211971257.1">
    <property type="nucleotide sequence ID" value="NZ_CBFHAM010000021.1"/>
</dbReference>
<proteinExistence type="predicted"/>
<dbReference type="SUPFAM" id="SSF46458">
    <property type="entry name" value="Globin-like"/>
    <property type="match status" value="1"/>
</dbReference>
<feature type="domain" description="Globin-sensor" evidence="1">
    <location>
        <begin position="22"/>
        <end position="184"/>
    </location>
</feature>
<dbReference type="EMBL" id="JAGTXB010000001">
    <property type="protein sequence ID" value="MBS0026125.1"/>
    <property type="molecule type" value="Genomic_DNA"/>
</dbReference>
<dbReference type="InterPro" id="IPR012292">
    <property type="entry name" value="Globin/Proto"/>
</dbReference>
<name>A0ABS5ITF9_9BACT</name>
<dbReference type="Pfam" id="PF11563">
    <property type="entry name" value="Protoglobin"/>
    <property type="match status" value="1"/>
</dbReference>
<reference evidence="2 3" key="1">
    <citation type="submission" date="2021-04" db="EMBL/GenBank/DDBJ databases">
        <title>Chitinophaga sp. nov., isolated from the rhizosphere soil.</title>
        <authorList>
            <person name="He S."/>
        </authorList>
    </citation>
    <scope>NUCLEOTIDE SEQUENCE [LARGE SCALE GENOMIC DNA]</scope>
    <source>
        <strain evidence="2 3">2R12</strain>
    </source>
</reference>
<dbReference type="InterPro" id="IPR009050">
    <property type="entry name" value="Globin-like_sf"/>
</dbReference>
<evidence type="ECO:0000313" key="2">
    <source>
        <dbReference type="EMBL" id="MBS0026125.1"/>
    </source>
</evidence>
<dbReference type="Gene3D" id="1.10.490.10">
    <property type="entry name" value="Globins"/>
    <property type="match status" value="1"/>
</dbReference>
<dbReference type="InterPro" id="IPR044398">
    <property type="entry name" value="Globin-sensor_dom"/>
</dbReference>
<keyword evidence="3" id="KW-1185">Reference proteome</keyword>
<protein>
    <recommendedName>
        <fullName evidence="1">Globin-sensor domain-containing protein</fullName>
    </recommendedName>
</protein>
<accession>A0ABS5ITF9</accession>
<gene>
    <name evidence="2" type="ORF">KE626_02270</name>
</gene>
<comment type="caution">
    <text evidence="2">The sequence shown here is derived from an EMBL/GenBank/DDBJ whole genome shotgun (WGS) entry which is preliminary data.</text>
</comment>
<organism evidence="2 3">
    <name type="scientific">Chitinophaga hostae</name>
    <dbReference type="NCBI Taxonomy" id="2831022"/>
    <lineage>
        <taxon>Bacteria</taxon>
        <taxon>Pseudomonadati</taxon>
        <taxon>Bacteroidota</taxon>
        <taxon>Chitinophagia</taxon>
        <taxon>Chitinophagales</taxon>
        <taxon>Chitinophagaceae</taxon>
        <taxon>Chitinophaga</taxon>
    </lineage>
</organism>
<dbReference type="Proteomes" id="UP000676386">
    <property type="component" value="Unassembled WGS sequence"/>
</dbReference>